<reference evidence="2 3" key="1">
    <citation type="journal article" date="2016" name="Mol. Biol. Evol.">
        <title>Comparative Genomics of Early-Diverging Mushroom-Forming Fungi Provides Insights into the Origins of Lignocellulose Decay Capabilities.</title>
        <authorList>
            <person name="Nagy L.G."/>
            <person name="Riley R."/>
            <person name="Tritt A."/>
            <person name="Adam C."/>
            <person name="Daum C."/>
            <person name="Floudas D."/>
            <person name="Sun H."/>
            <person name="Yadav J.S."/>
            <person name="Pangilinan J."/>
            <person name="Larsson K.H."/>
            <person name="Matsuura K."/>
            <person name="Barry K."/>
            <person name="Labutti K."/>
            <person name="Kuo R."/>
            <person name="Ohm R.A."/>
            <person name="Bhattacharya S.S."/>
            <person name="Shirouzu T."/>
            <person name="Yoshinaga Y."/>
            <person name="Martin F.M."/>
            <person name="Grigoriev I.V."/>
            <person name="Hibbett D.S."/>
        </authorList>
    </citation>
    <scope>NUCLEOTIDE SEQUENCE [LARGE SCALE GENOMIC DNA]</scope>
    <source>
        <strain evidence="2 3">CBS 109695</strain>
    </source>
</reference>
<evidence type="ECO:0000313" key="2">
    <source>
        <dbReference type="EMBL" id="KZP23074.1"/>
    </source>
</evidence>
<dbReference type="Proteomes" id="UP000076532">
    <property type="component" value="Unassembled WGS sequence"/>
</dbReference>
<dbReference type="OrthoDB" id="3042558at2759"/>
<gene>
    <name evidence="2" type="ORF">FIBSPDRAFT_952394</name>
</gene>
<protein>
    <submittedName>
        <fullName evidence="2">Uncharacterized protein</fullName>
    </submittedName>
</protein>
<evidence type="ECO:0000313" key="3">
    <source>
        <dbReference type="Proteomes" id="UP000076532"/>
    </source>
</evidence>
<sequence length="113" mass="12120">MIVSSTEDPLALTWTTTVLYTLAMLLAATLPHDPDLHYDLSNIYAPATFALASSSLGRCGIATASALSYLTFSYTTRVVVLGHTSSSLEIGDLHILPGDMRASTAYARMKHTL</sequence>
<evidence type="ECO:0000256" key="1">
    <source>
        <dbReference type="SAM" id="Phobius"/>
    </source>
</evidence>
<keyword evidence="1" id="KW-0812">Transmembrane</keyword>
<keyword evidence="3" id="KW-1185">Reference proteome</keyword>
<accession>A0A166LL48</accession>
<feature type="transmembrane region" description="Helical" evidence="1">
    <location>
        <begin position="12"/>
        <end position="31"/>
    </location>
</feature>
<dbReference type="STRING" id="436010.A0A166LL48"/>
<keyword evidence="1" id="KW-1133">Transmembrane helix</keyword>
<proteinExistence type="predicted"/>
<dbReference type="EMBL" id="KV417535">
    <property type="protein sequence ID" value="KZP23074.1"/>
    <property type="molecule type" value="Genomic_DNA"/>
</dbReference>
<name>A0A166LL48_9AGAM</name>
<dbReference type="AlphaFoldDB" id="A0A166LL48"/>
<keyword evidence="1" id="KW-0472">Membrane</keyword>
<organism evidence="2 3">
    <name type="scientific">Athelia psychrophila</name>
    <dbReference type="NCBI Taxonomy" id="1759441"/>
    <lineage>
        <taxon>Eukaryota</taxon>
        <taxon>Fungi</taxon>
        <taxon>Dikarya</taxon>
        <taxon>Basidiomycota</taxon>
        <taxon>Agaricomycotina</taxon>
        <taxon>Agaricomycetes</taxon>
        <taxon>Agaricomycetidae</taxon>
        <taxon>Atheliales</taxon>
        <taxon>Atheliaceae</taxon>
        <taxon>Athelia</taxon>
    </lineage>
</organism>